<feature type="transmembrane region" description="Helical" evidence="1">
    <location>
        <begin position="98"/>
        <end position="118"/>
    </location>
</feature>
<keyword evidence="1" id="KW-1133">Transmembrane helix</keyword>
<organism evidence="2 3">
    <name type="scientific">Sphingomonas arantia</name>
    <dbReference type="NCBI Taxonomy" id="1460676"/>
    <lineage>
        <taxon>Bacteria</taxon>
        <taxon>Pseudomonadati</taxon>
        <taxon>Pseudomonadota</taxon>
        <taxon>Alphaproteobacteria</taxon>
        <taxon>Sphingomonadales</taxon>
        <taxon>Sphingomonadaceae</taxon>
        <taxon>Sphingomonas</taxon>
    </lineage>
</organism>
<keyword evidence="3" id="KW-1185">Reference proteome</keyword>
<sequence length="203" mass="23333">MPAFLASLREQRWDDHRYYHHSLVNQALHFVSATTFLCAYVVLFIDPALASLLGWLVAMTTRQSGHFFFEPKGYDHVNDASHEHKEEIKLGYNLFRKWVLVGIWAATPIPLLIDPTLFGLFVPHDGFVQFARHLGLVWLGLAVAGLLFRMVQLFVLYDVPTGVTWATKILTDPFSDFWLYRKAPLRLLRGETIDARLVEAARH</sequence>
<comment type="caution">
    <text evidence="2">The sequence shown here is derived from an EMBL/GenBank/DDBJ whole genome shotgun (WGS) entry which is preliminary data.</text>
</comment>
<evidence type="ECO:0000256" key="1">
    <source>
        <dbReference type="SAM" id="Phobius"/>
    </source>
</evidence>
<protein>
    <recommendedName>
        <fullName evidence="4">DUF962 domain-containing protein</fullName>
    </recommendedName>
</protein>
<name>A0ABW4TVJ3_9SPHN</name>
<feature type="transmembrane region" description="Helical" evidence="1">
    <location>
        <begin position="27"/>
        <end position="58"/>
    </location>
</feature>
<feature type="transmembrane region" description="Helical" evidence="1">
    <location>
        <begin position="130"/>
        <end position="148"/>
    </location>
</feature>
<keyword evidence="1" id="KW-0812">Transmembrane</keyword>
<accession>A0ABW4TVJ3</accession>
<evidence type="ECO:0000313" key="3">
    <source>
        <dbReference type="Proteomes" id="UP001597400"/>
    </source>
</evidence>
<reference evidence="3" key="1">
    <citation type="journal article" date="2019" name="Int. J. Syst. Evol. Microbiol.">
        <title>The Global Catalogue of Microorganisms (GCM) 10K type strain sequencing project: providing services to taxonomists for standard genome sequencing and annotation.</title>
        <authorList>
            <consortium name="The Broad Institute Genomics Platform"/>
            <consortium name="The Broad Institute Genome Sequencing Center for Infectious Disease"/>
            <person name="Wu L."/>
            <person name="Ma J."/>
        </authorList>
    </citation>
    <scope>NUCLEOTIDE SEQUENCE [LARGE SCALE GENOMIC DNA]</scope>
    <source>
        <strain evidence="3">CGMCC 1.12702</strain>
    </source>
</reference>
<evidence type="ECO:0008006" key="4">
    <source>
        <dbReference type="Google" id="ProtNLM"/>
    </source>
</evidence>
<evidence type="ECO:0000313" key="2">
    <source>
        <dbReference type="EMBL" id="MFD1950730.1"/>
    </source>
</evidence>
<dbReference type="RefSeq" id="WP_380928957.1">
    <property type="nucleotide sequence ID" value="NZ_JBHUGS010000002.1"/>
</dbReference>
<gene>
    <name evidence="2" type="ORF">ACFSGX_08120</name>
</gene>
<dbReference type="Proteomes" id="UP001597400">
    <property type="component" value="Unassembled WGS sequence"/>
</dbReference>
<proteinExistence type="predicted"/>
<dbReference type="EMBL" id="JBHUGS010000002">
    <property type="protein sequence ID" value="MFD1950730.1"/>
    <property type="molecule type" value="Genomic_DNA"/>
</dbReference>
<keyword evidence="1" id="KW-0472">Membrane</keyword>